<dbReference type="InterPro" id="IPR002736">
    <property type="entry name" value="CitG"/>
</dbReference>
<evidence type="ECO:0000313" key="1">
    <source>
        <dbReference type="EMBL" id="OLN28329.1"/>
    </source>
</evidence>
<dbReference type="Proteomes" id="UP000186102">
    <property type="component" value="Unassembled WGS sequence"/>
</dbReference>
<dbReference type="PANTHER" id="PTHR42280">
    <property type="entry name" value="CITG FAMILY PROTEIN"/>
    <property type="match status" value="1"/>
</dbReference>
<dbReference type="Pfam" id="PF01874">
    <property type="entry name" value="CitG"/>
    <property type="match status" value="1"/>
</dbReference>
<dbReference type="PANTHER" id="PTHR42280:SF1">
    <property type="entry name" value="CITG FAMILY PROTEIN"/>
    <property type="match status" value="1"/>
</dbReference>
<gene>
    <name evidence="1" type="ORF">DSOL_4104</name>
</gene>
<sequence length="319" mass="35032">MPKDDFCWDIAWAAQAACILEANAPKVGNVNRLNDFSDCSLEDFHMSAVAIAEPLGRVKALGVGQTIRAAIQATRQAVPTNTNLGMVLLLVPLAKAWSLMEQSCEEKNGVWEKKEPQREGWAREIANVLTGLTAEDTRCVYEAIRIASPSGMGHSKSHDIYQENSPDITLLEAMRLAASWDMVALEYVNQFHTVLEVGLPALERALNAGLSLPHATAHTHLFLLSQFPDTLIARKVGLSLSETVQARAQMIWEEGGWRTDAGRAQAAAFDAWLREDGHHLNPGSTADLIAAILFVLFLENGLGLWEKTRQGKVNLQTNK</sequence>
<reference evidence="1 2" key="1">
    <citation type="submission" date="2016-09" db="EMBL/GenBank/DDBJ databases">
        <title>Complete genome of Desulfosporosinus sp. OL.</title>
        <authorList>
            <person name="Mardanov A."/>
            <person name="Beletsky A."/>
            <person name="Panova A."/>
            <person name="Karnachuk O."/>
            <person name="Ravin N."/>
        </authorList>
    </citation>
    <scope>NUCLEOTIDE SEQUENCE [LARGE SCALE GENOMIC DNA]</scope>
    <source>
        <strain evidence="1 2">OL</strain>
    </source>
</reference>
<organism evidence="1 2">
    <name type="scientific">Desulfosporosinus metallidurans</name>
    <dbReference type="NCBI Taxonomy" id="1888891"/>
    <lineage>
        <taxon>Bacteria</taxon>
        <taxon>Bacillati</taxon>
        <taxon>Bacillota</taxon>
        <taxon>Clostridia</taxon>
        <taxon>Eubacteriales</taxon>
        <taxon>Desulfitobacteriaceae</taxon>
        <taxon>Desulfosporosinus</taxon>
    </lineage>
</organism>
<dbReference type="EMBL" id="MLBF01000044">
    <property type="protein sequence ID" value="OLN28329.1"/>
    <property type="molecule type" value="Genomic_DNA"/>
</dbReference>
<evidence type="ECO:0000313" key="2">
    <source>
        <dbReference type="Proteomes" id="UP000186102"/>
    </source>
</evidence>
<dbReference type="Gene3D" id="1.10.4200.10">
    <property type="entry name" value="Triphosphoribosyl-dephospho-CoA protein"/>
    <property type="match status" value="1"/>
</dbReference>
<dbReference type="STRING" id="1888891.DSOL_4104"/>
<protein>
    <submittedName>
        <fullName evidence="1">Triphosphoribosyl-dephospho-CoA synthetase</fullName>
    </submittedName>
</protein>
<dbReference type="GO" id="GO:0005524">
    <property type="term" value="F:ATP binding"/>
    <property type="evidence" value="ECO:0007669"/>
    <property type="project" value="InterPro"/>
</dbReference>
<proteinExistence type="predicted"/>
<accession>A0A1Q8QLX0</accession>
<name>A0A1Q8QLX0_9FIRM</name>
<dbReference type="AlphaFoldDB" id="A0A1Q8QLX0"/>
<dbReference type="RefSeq" id="WP_075366501.1">
    <property type="nucleotide sequence ID" value="NZ_MLBF01000044.1"/>
</dbReference>
<comment type="caution">
    <text evidence="1">The sequence shown here is derived from an EMBL/GenBank/DDBJ whole genome shotgun (WGS) entry which is preliminary data.</text>
</comment>
<dbReference type="GO" id="GO:0046917">
    <property type="term" value="F:triphosphoribosyl-dephospho-CoA synthase activity"/>
    <property type="evidence" value="ECO:0007669"/>
    <property type="project" value="InterPro"/>
</dbReference>
<keyword evidence="2" id="KW-1185">Reference proteome</keyword>